<evidence type="ECO:0000259" key="3">
    <source>
        <dbReference type="Pfam" id="PF17757"/>
    </source>
</evidence>
<dbReference type="EMBL" id="CP002130">
    <property type="protein sequence ID" value="AEI88627.1"/>
    <property type="molecule type" value="Genomic_DNA"/>
</dbReference>
<gene>
    <name evidence="4" type="ordered locus">midi_00317</name>
</gene>
<dbReference type="PANTHER" id="PTHR24029">
    <property type="entry name" value="UVRABC SYSTEM PROTEIN B"/>
    <property type="match status" value="1"/>
</dbReference>
<dbReference type="AlphaFoldDB" id="F7XVC8"/>
<evidence type="ECO:0000313" key="4">
    <source>
        <dbReference type="EMBL" id="AEI88627.1"/>
    </source>
</evidence>
<dbReference type="RefSeq" id="WP_013950842.1">
    <property type="nucleotide sequence ID" value="NC_015722.1"/>
</dbReference>
<keyword evidence="5" id="KW-1185">Reference proteome</keyword>
<dbReference type="Gene3D" id="3.30.2060.10">
    <property type="entry name" value="Penicillin-binding protein 1b domain"/>
    <property type="match status" value="1"/>
</dbReference>
<name>F7XVC8_MIDMI</name>
<feature type="domain" description="UvrB interaction" evidence="3">
    <location>
        <begin position="110"/>
        <end position="195"/>
    </location>
</feature>
<evidence type="ECO:0000313" key="5">
    <source>
        <dbReference type="Proteomes" id="UP000006639"/>
    </source>
</evidence>
<dbReference type="HOGENOM" id="CLU_902595_0_0_5"/>
<dbReference type="Proteomes" id="UP000006639">
    <property type="component" value="Chromosome"/>
</dbReference>
<dbReference type="GO" id="GO:0005524">
    <property type="term" value="F:ATP binding"/>
    <property type="evidence" value="ECO:0007669"/>
    <property type="project" value="UniProtKB-KW"/>
</dbReference>
<dbReference type="PANTHER" id="PTHR24029:SF1">
    <property type="entry name" value="TRANSCRIPTION-REPAIR-COUPLING FACTOR"/>
    <property type="match status" value="1"/>
</dbReference>
<dbReference type="GO" id="GO:0009380">
    <property type="term" value="C:excinuclease repair complex"/>
    <property type="evidence" value="ECO:0007669"/>
    <property type="project" value="InterPro"/>
</dbReference>
<organism evidence="4 5">
    <name type="scientific">Midichloria mitochondrii (strain IricVA)</name>
    <dbReference type="NCBI Taxonomy" id="696127"/>
    <lineage>
        <taxon>Bacteria</taxon>
        <taxon>Pseudomonadati</taxon>
        <taxon>Pseudomonadota</taxon>
        <taxon>Alphaproteobacteria</taxon>
        <taxon>Rickettsiales</taxon>
        <taxon>Candidatus Midichloriaceae</taxon>
        <taxon>Candidatus Midichloria</taxon>
    </lineage>
</organism>
<evidence type="ECO:0000256" key="2">
    <source>
        <dbReference type="ARBA" id="ARBA00022840"/>
    </source>
</evidence>
<protein>
    <submittedName>
        <fullName evidence="4">Putative transcription-repair coupling factor</fullName>
    </submittedName>
</protein>
<dbReference type="GO" id="GO:0016887">
    <property type="term" value="F:ATP hydrolysis activity"/>
    <property type="evidence" value="ECO:0007669"/>
    <property type="project" value="InterPro"/>
</dbReference>
<dbReference type="SUPFAM" id="SSF52540">
    <property type="entry name" value="P-loop containing nucleoside triphosphate hydrolases"/>
    <property type="match status" value="1"/>
</dbReference>
<dbReference type="KEGG" id="mmn:midi_00317"/>
<dbReference type="STRING" id="696127.midi_00317"/>
<dbReference type="Pfam" id="PF17757">
    <property type="entry name" value="UvrB_inter"/>
    <property type="match status" value="1"/>
</dbReference>
<accession>F7XVC8</accession>
<dbReference type="InterPro" id="IPR004807">
    <property type="entry name" value="UvrB"/>
</dbReference>
<dbReference type="InterPro" id="IPR027417">
    <property type="entry name" value="P-loop_NTPase"/>
</dbReference>
<proteinExistence type="predicted"/>
<keyword evidence="2" id="KW-0067">ATP-binding</keyword>
<dbReference type="Gene3D" id="3.40.50.11180">
    <property type="match status" value="1"/>
</dbReference>
<evidence type="ECO:0000256" key="1">
    <source>
        <dbReference type="ARBA" id="ARBA00022741"/>
    </source>
</evidence>
<reference evidence="4 5" key="1">
    <citation type="journal article" date="2011" name="Mol. Biol. Evol.">
        <title>Phylogenomic evidence for the presence of a flagellum and cbb3 oxidase in the free-living mitochondrial ancestor.</title>
        <authorList>
            <person name="Sassera D."/>
            <person name="Lo N."/>
            <person name="Epis S."/>
            <person name="D'Auria G."/>
            <person name="Montagna M."/>
            <person name="Comandatore F."/>
            <person name="Horner D."/>
            <person name="Pereto J."/>
            <person name="Luciano A.M."/>
            <person name="Franciosi F."/>
            <person name="Ferri E."/>
            <person name="Crotti E."/>
            <person name="Bazzocchi C."/>
            <person name="Daffonchio D."/>
            <person name="Sacchi L."/>
            <person name="Moya A."/>
            <person name="Latorre A."/>
            <person name="Bandi C."/>
        </authorList>
    </citation>
    <scope>NUCLEOTIDE SEQUENCE [LARGE SCALE GENOMIC DNA]</scope>
    <source>
        <strain evidence="4 5">IricVA</strain>
    </source>
</reference>
<dbReference type="GO" id="GO:0003677">
    <property type="term" value="F:DNA binding"/>
    <property type="evidence" value="ECO:0007669"/>
    <property type="project" value="InterPro"/>
</dbReference>
<dbReference type="OrthoDB" id="9804325at2"/>
<dbReference type="InterPro" id="IPR041471">
    <property type="entry name" value="UvrB_inter"/>
</dbReference>
<keyword evidence="1" id="KW-0547">Nucleotide-binding</keyword>
<dbReference type="GO" id="GO:0006289">
    <property type="term" value="P:nucleotide-excision repair"/>
    <property type="evidence" value="ECO:0007669"/>
    <property type="project" value="InterPro"/>
</dbReference>
<sequence>MLINERAGFSIKQALNTSSFVIFIAKNIKEYLSMLPQLNFFCGNAEIIKFPPWDVELYGSTSTSLTVTGRRISALLALSNESKENKVLVTTVEALVQKLPLPDYFSAGVLSLVVGESYDREKIIKSLLTFGYNRTSLAESAGDFAVRGGIIDVINYDKTGRIDFFGSKIDSIKTSDTISQLTLQKTVAAVLYPISEVIMIDETISHLKQKYLQLFGINDDPLCHELARGSKYIGAEHGLPLFYKDLKNILDYVPKGALIIENDQLEINLNHYYLLINQNYTVRENDKSYNAIAPSFAVFKGRRDSNSA</sequence>